<reference evidence="2 3" key="1">
    <citation type="journal article" date="2015" name="Genome Announc.">
        <title>Expanding the biotechnology potential of lactobacilli through comparative genomics of 213 strains and associated genera.</title>
        <authorList>
            <person name="Sun Z."/>
            <person name="Harris H.M."/>
            <person name="McCann A."/>
            <person name="Guo C."/>
            <person name="Argimon S."/>
            <person name="Zhang W."/>
            <person name="Yang X."/>
            <person name="Jeffery I.B."/>
            <person name="Cooney J.C."/>
            <person name="Kagawa T.F."/>
            <person name="Liu W."/>
            <person name="Song Y."/>
            <person name="Salvetti E."/>
            <person name="Wrobel A."/>
            <person name="Rasinkangas P."/>
            <person name="Parkhill J."/>
            <person name="Rea M.C."/>
            <person name="O'Sullivan O."/>
            <person name="Ritari J."/>
            <person name="Douillard F.P."/>
            <person name="Paul Ross R."/>
            <person name="Yang R."/>
            <person name="Briner A.E."/>
            <person name="Felis G.E."/>
            <person name="de Vos W.M."/>
            <person name="Barrangou R."/>
            <person name="Klaenhammer T.R."/>
            <person name="Caufield P.W."/>
            <person name="Cui Y."/>
            <person name="Zhang H."/>
            <person name="O'Toole P.W."/>
        </authorList>
    </citation>
    <scope>NUCLEOTIDE SEQUENCE [LARGE SCALE GENOMIC DNA]</scope>
    <source>
        <strain evidence="2 3">DSM 20253</strain>
    </source>
</reference>
<dbReference type="OrthoDB" id="7030467at2"/>
<dbReference type="GO" id="GO:0004521">
    <property type="term" value="F:RNA endonuclease activity"/>
    <property type="evidence" value="ECO:0007669"/>
    <property type="project" value="TreeGrafter"/>
</dbReference>
<dbReference type="AlphaFoldDB" id="A0A0R2D2H6"/>
<accession>A0A0R2D2H6</accession>
<keyword evidence="3" id="KW-1185">Reference proteome</keyword>
<evidence type="ECO:0000313" key="3">
    <source>
        <dbReference type="Proteomes" id="UP000051638"/>
    </source>
</evidence>
<dbReference type="NCBIfam" id="TIGR02385">
    <property type="entry name" value="RelE_StbE"/>
    <property type="match status" value="1"/>
</dbReference>
<proteinExistence type="predicted"/>
<comment type="caution">
    <text evidence="2">The sequence shown here is derived from an EMBL/GenBank/DDBJ whole genome shotgun (WGS) entry which is preliminary data.</text>
</comment>
<dbReference type="STRING" id="1423796.FC24_GL000249"/>
<dbReference type="InterPro" id="IPR007712">
    <property type="entry name" value="RelE/ParE_toxin"/>
</dbReference>
<dbReference type="SUPFAM" id="SSF143011">
    <property type="entry name" value="RelE-like"/>
    <property type="match status" value="1"/>
</dbReference>
<evidence type="ECO:0000313" key="2">
    <source>
        <dbReference type="EMBL" id="KRM94683.1"/>
    </source>
</evidence>
<dbReference type="GO" id="GO:0006402">
    <property type="term" value="P:mRNA catabolic process"/>
    <property type="evidence" value="ECO:0007669"/>
    <property type="project" value="TreeGrafter"/>
</dbReference>
<dbReference type="EMBL" id="AYYI01000087">
    <property type="protein sequence ID" value="KRM94683.1"/>
    <property type="molecule type" value="Genomic_DNA"/>
</dbReference>
<protein>
    <submittedName>
        <fullName evidence="2">RelE family toxin-antitoxin system</fullName>
    </submittedName>
</protein>
<dbReference type="InterPro" id="IPR035093">
    <property type="entry name" value="RelE/ParE_toxin_dom_sf"/>
</dbReference>
<gene>
    <name evidence="2" type="ORF">FC24_GL000249</name>
</gene>
<dbReference type="PATRIC" id="fig|1423796.3.peg.261"/>
<dbReference type="Proteomes" id="UP000051638">
    <property type="component" value="Unassembled WGS sequence"/>
</dbReference>
<sequence>MKIKQTKKFKRELKKLAKKHFPVKVLIPCLKAIIEQDKPSLIKIKDHALTGSWSDYREFHPARYGNYGKAFDNWIVVYKINQDELILLLVTTGNHDILG</sequence>
<dbReference type="Gene3D" id="3.30.2310.20">
    <property type="entry name" value="RelE-like"/>
    <property type="match status" value="1"/>
</dbReference>
<keyword evidence="1" id="KW-1277">Toxin-antitoxin system</keyword>
<dbReference type="GO" id="GO:0006415">
    <property type="term" value="P:translational termination"/>
    <property type="evidence" value="ECO:0007669"/>
    <property type="project" value="TreeGrafter"/>
</dbReference>
<dbReference type="InterPro" id="IPR004386">
    <property type="entry name" value="Toxin_YafQ-like"/>
</dbReference>
<name>A0A0R2D2H6_9LACO</name>
<organism evidence="2 3">
    <name type="scientific">Loigolactobacillus rennini DSM 20253</name>
    <dbReference type="NCBI Taxonomy" id="1423796"/>
    <lineage>
        <taxon>Bacteria</taxon>
        <taxon>Bacillati</taxon>
        <taxon>Bacillota</taxon>
        <taxon>Bacilli</taxon>
        <taxon>Lactobacillales</taxon>
        <taxon>Lactobacillaceae</taxon>
        <taxon>Loigolactobacillus</taxon>
    </lineage>
</organism>
<dbReference type="RefSeq" id="WP_057874693.1">
    <property type="nucleotide sequence ID" value="NZ_AYYI01000087.1"/>
</dbReference>
<dbReference type="Pfam" id="PF15738">
    <property type="entry name" value="YafQ_toxin"/>
    <property type="match status" value="1"/>
</dbReference>
<evidence type="ECO:0000256" key="1">
    <source>
        <dbReference type="ARBA" id="ARBA00022649"/>
    </source>
</evidence>
<dbReference type="PANTHER" id="PTHR40588:SF1">
    <property type="entry name" value="MRNA INTERFERASE TOXIN YAFQ"/>
    <property type="match status" value="1"/>
</dbReference>
<dbReference type="PANTHER" id="PTHR40588">
    <property type="entry name" value="MRNA INTERFERASE TOXIN YAFQ"/>
    <property type="match status" value="1"/>
</dbReference>